<dbReference type="InterPro" id="IPR053793">
    <property type="entry name" value="PB1-like"/>
</dbReference>
<dbReference type="InterPro" id="IPR000270">
    <property type="entry name" value="PB1_dom"/>
</dbReference>
<feature type="domain" description="PB1" evidence="1">
    <location>
        <begin position="529"/>
        <end position="614"/>
    </location>
</feature>
<keyword evidence="3" id="KW-1185">Reference proteome</keyword>
<protein>
    <recommendedName>
        <fullName evidence="1">PB1 domain-containing protein</fullName>
    </recommendedName>
</protein>
<dbReference type="InterPro" id="IPR055126">
    <property type="entry name" value="EDR4-like_N"/>
</dbReference>
<dbReference type="PANTHER" id="PTHR32002">
    <property type="entry name" value="PROTEIN NLP8"/>
    <property type="match status" value="1"/>
</dbReference>
<dbReference type="SMART" id="SM00666">
    <property type="entry name" value="PB1"/>
    <property type="match status" value="1"/>
</dbReference>
<dbReference type="AlphaFoldDB" id="A0AAV6HIJ7"/>
<proteinExistence type="predicted"/>
<dbReference type="Gene3D" id="3.10.20.90">
    <property type="entry name" value="Phosphatidylinositol 3-kinase Catalytic Subunit, Chain A, domain 1"/>
    <property type="match status" value="1"/>
</dbReference>
<evidence type="ECO:0000259" key="1">
    <source>
        <dbReference type="PROSITE" id="PS51745"/>
    </source>
</evidence>
<dbReference type="GO" id="GO:0003700">
    <property type="term" value="F:DNA-binding transcription factor activity"/>
    <property type="evidence" value="ECO:0007669"/>
    <property type="project" value="InterPro"/>
</dbReference>
<dbReference type="Pfam" id="PF00564">
    <property type="entry name" value="PB1"/>
    <property type="match status" value="1"/>
</dbReference>
<accession>A0AAV6HIJ7</accession>
<evidence type="ECO:0000313" key="2">
    <source>
        <dbReference type="EMBL" id="KAG5512888.1"/>
    </source>
</evidence>
<comment type="caution">
    <text evidence="2">The sequence shown here is derived from an EMBL/GenBank/DDBJ whole genome shotgun (WGS) entry which is preliminary data.</text>
</comment>
<dbReference type="Proteomes" id="UP000823749">
    <property type="component" value="Unassembled WGS sequence"/>
</dbReference>
<dbReference type="EMBL" id="JACTNZ010000036">
    <property type="protein sequence ID" value="KAG5512888.1"/>
    <property type="molecule type" value="Genomic_DNA"/>
</dbReference>
<dbReference type="Pfam" id="PF22910">
    <property type="entry name" value="EDR4-like_1st"/>
    <property type="match status" value="1"/>
</dbReference>
<dbReference type="SUPFAM" id="SSF54277">
    <property type="entry name" value="CAD &amp; PB1 domains"/>
    <property type="match status" value="1"/>
</dbReference>
<name>A0AAV6HIJ7_9ERIC</name>
<evidence type="ECO:0000313" key="3">
    <source>
        <dbReference type="Proteomes" id="UP000823749"/>
    </source>
</evidence>
<gene>
    <name evidence="2" type="ORF">RHGRI_038712</name>
</gene>
<dbReference type="PANTHER" id="PTHR32002:SF35">
    <property type="entry name" value="PROTEIN NLP6"/>
    <property type="match status" value="1"/>
</dbReference>
<dbReference type="PROSITE" id="PS51745">
    <property type="entry name" value="PB1"/>
    <property type="match status" value="1"/>
</dbReference>
<sequence>MAADDVVGDAAYVVSWQGSVMYGGSSFRCPKCRQLLQESANVPMYKCGGCYTVLQAGRLPDQHGEENLSPTCETLSTKGQTEMENEIVEGPNEAGVSSECEFQLKNPSPTCEMLSTKGQAEMENEIVEGPNGRNTENTLIVEIVKSLLFKVLALFSPYPNSDGPVVPHPHITSTQILGENMGSLGDWRNLFASLEEPLLQVHVSGSMWTVPPCLDEAPSRLMPTIAHTTGSSDDLRNLLPWVEEPFSAGHVSGSIDWTVPPCSIPAQSQPMPTIAHTTGSSDELRNLLAMVEEPFSAGHVSGMKKQGFPLNILGENMGSLGDWRNLFASLEEPLLQMHVSGSMWTVPPCLDRAPNRLMSTIAHTTGSSDDLRNLLPLVEEPFSAGHVFGSIDWTIPPCSVPAPSQPMPTIAHTTGSSDDLRNLLPMVEEPFSVGHVSGSIDWSVPPCSVPALSQPMPTIAHTTGSSDDLRNLPMVEEPFSAGHVSGSIDGTVPLCSVPALSQLMPTIPHTMPTIPRIMPLLTERQDTRSVKLRATYGDTTIKFNLPPTSGISELNKEVLKRLEFELGKFRVEYEDEDGVLILIACDEDVRDYLQFLTSSGNQVFKPLVLKKVPNTTNVCETCESLKRKRQ</sequence>
<organism evidence="2 3">
    <name type="scientific">Rhododendron griersonianum</name>
    <dbReference type="NCBI Taxonomy" id="479676"/>
    <lineage>
        <taxon>Eukaryota</taxon>
        <taxon>Viridiplantae</taxon>
        <taxon>Streptophyta</taxon>
        <taxon>Embryophyta</taxon>
        <taxon>Tracheophyta</taxon>
        <taxon>Spermatophyta</taxon>
        <taxon>Magnoliopsida</taxon>
        <taxon>eudicotyledons</taxon>
        <taxon>Gunneridae</taxon>
        <taxon>Pentapetalae</taxon>
        <taxon>asterids</taxon>
        <taxon>Ericales</taxon>
        <taxon>Ericaceae</taxon>
        <taxon>Ericoideae</taxon>
        <taxon>Rhodoreae</taxon>
        <taxon>Rhododendron</taxon>
    </lineage>
</organism>
<reference evidence="2" key="1">
    <citation type="submission" date="2020-08" db="EMBL/GenBank/DDBJ databases">
        <title>Plant Genome Project.</title>
        <authorList>
            <person name="Zhang R.-G."/>
        </authorList>
    </citation>
    <scope>NUCLEOTIDE SEQUENCE</scope>
    <source>
        <strain evidence="2">WSP0</strain>
        <tissue evidence="2">Leaf</tissue>
    </source>
</reference>
<dbReference type="InterPro" id="IPR045012">
    <property type="entry name" value="NLP"/>
</dbReference>